<dbReference type="Gene3D" id="1.10.1370.10">
    <property type="entry name" value="Neurolysin, domain 3"/>
    <property type="match status" value="1"/>
</dbReference>
<dbReference type="PANTHER" id="PTHR43660">
    <property type="entry name" value="DIPEPTIDYL CARBOXYPEPTIDASE"/>
    <property type="match status" value="1"/>
</dbReference>
<sequence>AYTPTAEAEYKDVQELARLEQGNDFIIMPWDWSYYSNKLKDKKFNINEEMLRPYFELEQVKKGVFGLAEKLYGITFRKNTEIPVYHKEVEAYEVFDKDGQFLAILYTDFHPRLGKRAGAWMTSYKEQWIDKKTGENSRPHISVVMNFTKPTENKPALLTFNEVETFL</sequence>
<keyword evidence="5" id="KW-0378">Hydrolase</keyword>
<evidence type="ECO:0000256" key="2">
    <source>
        <dbReference type="ARBA" id="ARBA00006040"/>
    </source>
</evidence>
<dbReference type="InterPro" id="IPR024077">
    <property type="entry name" value="Neurolysin/TOP_dom2"/>
</dbReference>
<name>K1TSS6_9ZZZZ</name>
<dbReference type="Gene3D" id="3.40.390.10">
    <property type="entry name" value="Collagenase (Catalytic Domain)"/>
    <property type="match status" value="1"/>
</dbReference>
<evidence type="ECO:0000256" key="1">
    <source>
        <dbReference type="ARBA" id="ARBA00001947"/>
    </source>
</evidence>
<dbReference type="GO" id="GO:0004180">
    <property type="term" value="F:carboxypeptidase activity"/>
    <property type="evidence" value="ECO:0007669"/>
    <property type="project" value="TreeGrafter"/>
</dbReference>
<dbReference type="InterPro" id="IPR001567">
    <property type="entry name" value="Pept_M3A_M3B_dom"/>
</dbReference>
<evidence type="ECO:0000256" key="4">
    <source>
        <dbReference type="ARBA" id="ARBA00022723"/>
    </source>
</evidence>
<comment type="cofactor">
    <cofactor evidence="1">
        <name>Zn(2+)</name>
        <dbReference type="ChEBI" id="CHEBI:29105"/>
    </cofactor>
</comment>
<organism evidence="9">
    <name type="scientific">human gut metagenome</name>
    <dbReference type="NCBI Taxonomy" id="408170"/>
    <lineage>
        <taxon>unclassified sequences</taxon>
        <taxon>metagenomes</taxon>
        <taxon>organismal metagenomes</taxon>
    </lineage>
</organism>
<feature type="non-terminal residue" evidence="9">
    <location>
        <position position="1"/>
    </location>
</feature>
<dbReference type="GO" id="GO:0005829">
    <property type="term" value="C:cytosol"/>
    <property type="evidence" value="ECO:0007669"/>
    <property type="project" value="TreeGrafter"/>
</dbReference>
<dbReference type="InterPro" id="IPR024079">
    <property type="entry name" value="MetalloPept_cat_dom_sf"/>
</dbReference>
<evidence type="ECO:0000256" key="3">
    <source>
        <dbReference type="ARBA" id="ARBA00022670"/>
    </source>
</evidence>
<keyword evidence="7" id="KW-0482">Metalloprotease</keyword>
<evidence type="ECO:0000259" key="8">
    <source>
        <dbReference type="Pfam" id="PF01432"/>
    </source>
</evidence>
<keyword evidence="4" id="KW-0479">Metal-binding</keyword>
<comment type="caution">
    <text evidence="9">The sequence shown here is derived from an EMBL/GenBank/DDBJ whole genome shotgun (WGS) entry which is preliminary data.</text>
</comment>
<proteinExistence type="inferred from homology"/>
<dbReference type="AlphaFoldDB" id="K1TSS6"/>
<dbReference type="GO" id="GO:0004222">
    <property type="term" value="F:metalloendopeptidase activity"/>
    <property type="evidence" value="ECO:0007669"/>
    <property type="project" value="InterPro"/>
</dbReference>
<evidence type="ECO:0000256" key="7">
    <source>
        <dbReference type="ARBA" id="ARBA00023049"/>
    </source>
</evidence>
<dbReference type="SUPFAM" id="SSF55486">
    <property type="entry name" value="Metalloproteases ('zincins'), catalytic domain"/>
    <property type="match status" value="1"/>
</dbReference>
<dbReference type="EMBL" id="AJWY01005049">
    <property type="protein sequence ID" value="EKC70689.1"/>
    <property type="molecule type" value="Genomic_DNA"/>
</dbReference>
<evidence type="ECO:0000313" key="9">
    <source>
        <dbReference type="EMBL" id="EKC70689.1"/>
    </source>
</evidence>
<feature type="non-terminal residue" evidence="9">
    <location>
        <position position="167"/>
    </location>
</feature>
<accession>K1TSS6</accession>
<evidence type="ECO:0000256" key="6">
    <source>
        <dbReference type="ARBA" id="ARBA00022833"/>
    </source>
</evidence>
<reference evidence="9" key="1">
    <citation type="journal article" date="2013" name="Environ. Microbiol.">
        <title>Microbiota from the distal guts of lean and obese adolescents exhibit partial functional redundancy besides clear differences in community structure.</title>
        <authorList>
            <person name="Ferrer M."/>
            <person name="Ruiz A."/>
            <person name="Lanza F."/>
            <person name="Haange S.B."/>
            <person name="Oberbach A."/>
            <person name="Till H."/>
            <person name="Bargiela R."/>
            <person name="Campoy C."/>
            <person name="Segura M.T."/>
            <person name="Richter M."/>
            <person name="von Bergen M."/>
            <person name="Seifert J."/>
            <person name="Suarez A."/>
        </authorList>
    </citation>
    <scope>NUCLEOTIDE SEQUENCE</scope>
</reference>
<comment type="similarity">
    <text evidence="2">Belongs to the peptidase M3 family.</text>
</comment>
<keyword evidence="6" id="KW-0862">Zinc</keyword>
<evidence type="ECO:0000256" key="5">
    <source>
        <dbReference type="ARBA" id="ARBA00022801"/>
    </source>
</evidence>
<dbReference type="GO" id="GO:0006508">
    <property type="term" value="P:proteolysis"/>
    <property type="evidence" value="ECO:0007669"/>
    <property type="project" value="UniProtKB-KW"/>
</dbReference>
<dbReference type="InterPro" id="IPR045090">
    <property type="entry name" value="Pept_M3A_M3B"/>
</dbReference>
<keyword evidence="3" id="KW-0645">Protease</keyword>
<dbReference type="GO" id="GO:0046872">
    <property type="term" value="F:metal ion binding"/>
    <property type="evidence" value="ECO:0007669"/>
    <property type="project" value="UniProtKB-KW"/>
</dbReference>
<gene>
    <name evidence="9" type="ORF">LEA_07650</name>
</gene>
<protein>
    <submittedName>
        <fullName evidence="9">Metallo-peptidase, Clan MA(E), Family M3</fullName>
    </submittedName>
</protein>
<feature type="domain" description="Peptidase M3A/M3B catalytic" evidence="8">
    <location>
        <begin position="3"/>
        <end position="166"/>
    </location>
</feature>
<dbReference type="PANTHER" id="PTHR43660:SF1">
    <property type="entry name" value="DIPEPTIDYL CARBOXYPEPTIDASE"/>
    <property type="match status" value="1"/>
</dbReference>
<dbReference type="Pfam" id="PF01432">
    <property type="entry name" value="Peptidase_M3"/>
    <property type="match status" value="1"/>
</dbReference>